<dbReference type="InterPro" id="IPR007492">
    <property type="entry name" value="LytTR_DNA-bd_dom"/>
</dbReference>
<organism evidence="3 4">
    <name type="scientific">Sphingobium scionense</name>
    <dbReference type="NCBI Taxonomy" id="1404341"/>
    <lineage>
        <taxon>Bacteria</taxon>
        <taxon>Pseudomonadati</taxon>
        <taxon>Pseudomonadota</taxon>
        <taxon>Alphaproteobacteria</taxon>
        <taxon>Sphingomonadales</taxon>
        <taxon>Sphingomonadaceae</taxon>
        <taxon>Sphingobium</taxon>
    </lineage>
</organism>
<protein>
    <recommendedName>
        <fullName evidence="2">HTH LytTR-type domain-containing protein</fullName>
    </recommendedName>
</protein>
<reference evidence="3 4" key="1">
    <citation type="submission" date="2020-08" db="EMBL/GenBank/DDBJ databases">
        <title>Genomic Encyclopedia of Type Strains, Phase IV (KMG-IV): sequencing the most valuable type-strain genomes for metagenomic binning, comparative biology and taxonomic classification.</title>
        <authorList>
            <person name="Goeker M."/>
        </authorList>
    </citation>
    <scope>NUCLEOTIDE SEQUENCE [LARGE SCALE GENOMIC DNA]</scope>
    <source>
        <strain evidence="3 4">DSM 19371</strain>
    </source>
</reference>
<keyword evidence="1" id="KW-0472">Membrane</keyword>
<evidence type="ECO:0000313" key="4">
    <source>
        <dbReference type="Proteomes" id="UP000590524"/>
    </source>
</evidence>
<sequence>MKRLRRVLLELWAMLPVAAVVGFLGPFGTYLSGDFLLRAGRWWIMLMGAYILARPTLIAWRAIARATRLPRGSLVFWGMVASSFPMALIWRLVGRDEVRLLGGYAGLLPFTLLCCLLVMTITWWAERADAHLLRYYDEHMGPASPFVSPSTEVAPPSMPPRGDKVRLHQRLSPAFTGPIVALESEDHYVRIHGPHGSELILMRLRDAIAEMDDVPGAQTHRSWWVAKAALAEGASVGKGRDIRLTNGLSAPIARDSLDRLRQSGFLPD</sequence>
<keyword evidence="4" id="KW-1185">Reference proteome</keyword>
<feature type="transmembrane region" description="Helical" evidence="1">
    <location>
        <begin position="7"/>
        <end position="30"/>
    </location>
</feature>
<gene>
    <name evidence="3" type="ORF">GGQ90_005259</name>
</gene>
<dbReference type="Proteomes" id="UP000590524">
    <property type="component" value="Unassembled WGS sequence"/>
</dbReference>
<evidence type="ECO:0000256" key="1">
    <source>
        <dbReference type="SAM" id="Phobius"/>
    </source>
</evidence>
<dbReference type="PROSITE" id="PS50930">
    <property type="entry name" value="HTH_LYTTR"/>
    <property type="match status" value="1"/>
</dbReference>
<dbReference type="RefSeq" id="WP_343054136.1">
    <property type="nucleotide sequence ID" value="NZ_JACIEU010000037.1"/>
</dbReference>
<dbReference type="GO" id="GO:0003677">
    <property type="term" value="F:DNA binding"/>
    <property type="evidence" value="ECO:0007669"/>
    <property type="project" value="InterPro"/>
</dbReference>
<keyword evidence="1" id="KW-0812">Transmembrane</keyword>
<proteinExistence type="predicted"/>
<evidence type="ECO:0000259" key="2">
    <source>
        <dbReference type="PROSITE" id="PS50930"/>
    </source>
</evidence>
<keyword evidence="1" id="KW-1133">Transmembrane helix</keyword>
<feature type="transmembrane region" description="Helical" evidence="1">
    <location>
        <begin position="74"/>
        <end position="93"/>
    </location>
</feature>
<dbReference type="SMART" id="SM00850">
    <property type="entry name" value="LytTR"/>
    <property type="match status" value="1"/>
</dbReference>
<feature type="domain" description="HTH LytTR-type" evidence="2">
    <location>
        <begin position="179"/>
        <end position="266"/>
    </location>
</feature>
<dbReference type="EMBL" id="JACIEU010000037">
    <property type="protein sequence ID" value="MBB4151447.1"/>
    <property type="molecule type" value="Genomic_DNA"/>
</dbReference>
<feature type="transmembrane region" description="Helical" evidence="1">
    <location>
        <begin position="42"/>
        <end position="62"/>
    </location>
</feature>
<feature type="transmembrane region" description="Helical" evidence="1">
    <location>
        <begin position="105"/>
        <end position="125"/>
    </location>
</feature>
<dbReference type="AlphaFoldDB" id="A0A7W6LXQ4"/>
<evidence type="ECO:0000313" key="3">
    <source>
        <dbReference type="EMBL" id="MBB4151447.1"/>
    </source>
</evidence>
<name>A0A7W6LXQ4_9SPHN</name>
<comment type="caution">
    <text evidence="3">The sequence shown here is derived from an EMBL/GenBank/DDBJ whole genome shotgun (WGS) entry which is preliminary data.</text>
</comment>
<accession>A0A7W6LXQ4</accession>
<dbReference type="Pfam" id="PF04397">
    <property type="entry name" value="LytTR"/>
    <property type="match status" value="1"/>
</dbReference>